<proteinExistence type="predicted"/>
<dbReference type="AlphaFoldDB" id="A0ABD3H3T8"/>
<comment type="caution">
    <text evidence="1">The sequence shown here is derived from an EMBL/GenBank/DDBJ whole genome shotgun (WGS) entry which is preliminary data.</text>
</comment>
<protein>
    <submittedName>
        <fullName evidence="1">Uncharacterized protein</fullName>
    </submittedName>
</protein>
<sequence length="524" mass="58772">MTFQDYYLIVEFLVRCGSPESIEAACAIAWATMCSGRCSDVANIKQTSTNPIMTDRKLMALKPFQPKVRQVKQLVMAARMKEFELDVLLLWIYHIALSGPLALDSEQEAPLFPSASTERESRNFFKKWLDFAIAGLLKEGKGQLLTPQLTPHSLRNLVWQMVLRHCDCNVEAGSKHAGWEKRNHQGAREKYSGFNEEQEDRVARCAVGCIDLSCGGEFPELMPVSSLTLSDIHWETYEFARLLAADNFHRISPSMIYAGTASMLSNYLRMKTKFGSDHIFTQLPLRIAGMYSAANALSIFNICVYLVQDRRTMDDGKLVTLVDHCSFKFRMPSSLLLRIGEALYSPVWNEKERFVTNVQERQNWMVRRNLKIGADLDRAWILKQVESVDVAVIDSSLGLPTGPSGKVLKSQGSLLHSLQVLEMQNKVMTHQLMKLDQVISAPTEPRQATERQFAAVLDVGNTSVDRNANSTSGSTITSECSVTLKDTSVCRIPAHWPPEITSLNKMSISKLWIAWHAEGLGTGS</sequence>
<reference evidence="1 2" key="1">
    <citation type="submission" date="2024-09" db="EMBL/GenBank/DDBJ databases">
        <title>Chromosome-scale assembly of Riccia sorocarpa.</title>
        <authorList>
            <person name="Paukszto L."/>
        </authorList>
    </citation>
    <scope>NUCLEOTIDE SEQUENCE [LARGE SCALE GENOMIC DNA]</scope>
    <source>
        <strain evidence="1">LP-2024</strain>
        <tissue evidence="1">Aerial parts of the thallus</tissue>
    </source>
</reference>
<evidence type="ECO:0000313" key="1">
    <source>
        <dbReference type="EMBL" id="KAL3684716.1"/>
    </source>
</evidence>
<gene>
    <name evidence="1" type="ORF">R1sor_002738</name>
</gene>
<keyword evidence="2" id="KW-1185">Reference proteome</keyword>
<dbReference type="EMBL" id="JBJQOH010000006">
    <property type="protein sequence ID" value="KAL3684716.1"/>
    <property type="molecule type" value="Genomic_DNA"/>
</dbReference>
<dbReference type="Proteomes" id="UP001633002">
    <property type="component" value="Unassembled WGS sequence"/>
</dbReference>
<name>A0ABD3H3T8_9MARC</name>
<evidence type="ECO:0000313" key="2">
    <source>
        <dbReference type="Proteomes" id="UP001633002"/>
    </source>
</evidence>
<accession>A0ABD3H3T8</accession>
<organism evidence="1 2">
    <name type="scientific">Riccia sorocarpa</name>
    <dbReference type="NCBI Taxonomy" id="122646"/>
    <lineage>
        <taxon>Eukaryota</taxon>
        <taxon>Viridiplantae</taxon>
        <taxon>Streptophyta</taxon>
        <taxon>Embryophyta</taxon>
        <taxon>Marchantiophyta</taxon>
        <taxon>Marchantiopsida</taxon>
        <taxon>Marchantiidae</taxon>
        <taxon>Marchantiales</taxon>
        <taxon>Ricciaceae</taxon>
        <taxon>Riccia</taxon>
    </lineage>
</organism>